<accession>A0AAW1SS59</accession>
<dbReference type="AlphaFoldDB" id="A0AAW1SS59"/>
<dbReference type="Proteomes" id="UP001485043">
    <property type="component" value="Unassembled WGS sequence"/>
</dbReference>
<feature type="domain" description="Protein root UVB sensitive/RUS" evidence="6">
    <location>
        <begin position="44"/>
        <end position="187"/>
    </location>
</feature>
<dbReference type="Pfam" id="PF04884">
    <property type="entry name" value="UVB_sens_prot"/>
    <property type="match status" value="1"/>
</dbReference>
<dbReference type="InterPro" id="IPR054549">
    <property type="entry name" value="UVB_sens_RUS_dom"/>
</dbReference>
<proteinExistence type="inferred from homology"/>
<keyword evidence="5" id="KW-0472">Membrane</keyword>
<evidence type="ECO:0000259" key="6">
    <source>
        <dbReference type="Pfam" id="PF04884"/>
    </source>
</evidence>
<protein>
    <submittedName>
        <fullName evidence="8">Uncharacterized protein</fullName>
    </submittedName>
</protein>
<keyword evidence="4" id="KW-1133">Transmembrane helix</keyword>
<comment type="caution">
    <text evidence="8">The sequence shown here is derived from an EMBL/GenBank/DDBJ whole genome shotgun (WGS) entry which is preliminary data.</text>
</comment>
<evidence type="ECO:0000256" key="2">
    <source>
        <dbReference type="ARBA" id="ARBA00007558"/>
    </source>
</evidence>
<evidence type="ECO:0000256" key="3">
    <source>
        <dbReference type="ARBA" id="ARBA00022692"/>
    </source>
</evidence>
<dbReference type="PANTHER" id="PTHR12770">
    <property type="entry name" value="RUS1 FAMILY PROTEIN C16ORF58"/>
    <property type="match status" value="1"/>
</dbReference>
<evidence type="ECO:0000313" key="9">
    <source>
        <dbReference type="Proteomes" id="UP001485043"/>
    </source>
</evidence>
<comment type="similarity">
    <text evidence="2">Belongs to the RUS1 family.</text>
</comment>
<keyword evidence="9" id="KW-1185">Reference proteome</keyword>
<evidence type="ECO:0000256" key="1">
    <source>
        <dbReference type="ARBA" id="ARBA00004370"/>
    </source>
</evidence>
<comment type="subcellular location">
    <subcellularLocation>
        <location evidence="1">Membrane</location>
    </subcellularLocation>
</comment>
<sequence length="418" mass="45916">MGASKDLYLNPREIVAQEIYQGTVTSHWSVTATGSLHQEQQLSRSSWRQAFVAAFLPEGFPASTPPDYLAFQVWDSIQALSSYIRGMLSSQAILKGVGVGQQAATPLSAVFQFFLRDLTGMLGGMLFAFWQGSGLDMYAKQWRLFADILNNIGYTLEMISPIFPKYFLFLACLGSLARAVTGVAGGGHSGNSNNLGGHAVGNAADQISISTEAPFFATLAFGLLTLLHVMANIQAMRSLQLQSINPYRLRKLLEAFFNQAPIPSPAQMAAQDALLPPVIMEAWRSWFLSPYRRPILKVHLGVPLHSLDQNLAAKLHKDHRYILGVEAGVCKVVLRDDAGPMDMLNATFEAYARSQIAPSRMPSSQSQVSEDHPTWNKDIFQGFCSQLSAAGWSLEKTILAQSQWRAAWGTSMRSGHED</sequence>
<dbReference type="Pfam" id="PF24160">
    <property type="entry name" value="UVB_sens_C"/>
    <property type="match status" value="1"/>
</dbReference>
<evidence type="ECO:0000313" key="8">
    <source>
        <dbReference type="EMBL" id="KAK9855806.1"/>
    </source>
</evidence>
<dbReference type="InterPro" id="IPR055412">
    <property type="entry name" value="UVB_sens_C"/>
</dbReference>
<gene>
    <name evidence="8" type="ORF">WJX84_006945</name>
</gene>
<dbReference type="EMBL" id="JALJOV010001037">
    <property type="protein sequence ID" value="KAK9855806.1"/>
    <property type="molecule type" value="Genomic_DNA"/>
</dbReference>
<feature type="domain" description="Root UVB sensitive protein C-terminal" evidence="7">
    <location>
        <begin position="294"/>
        <end position="408"/>
    </location>
</feature>
<reference evidence="8 9" key="1">
    <citation type="journal article" date="2024" name="Nat. Commun.">
        <title>Phylogenomics reveals the evolutionary origins of lichenization in chlorophyte algae.</title>
        <authorList>
            <person name="Puginier C."/>
            <person name="Libourel C."/>
            <person name="Otte J."/>
            <person name="Skaloud P."/>
            <person name="Haon M."/>
            <person name="Grisel S."/>
            <person name="Petersen M."/>
            <person name="Berrin J.G."/>
            <person name="Delaux P.M."/>
            <person name="Dal Grande F."/>
            <person name="Keller J."/>
        </authorList>
    </citation>
    <scope>NUCLEOTIDE SEQUENCE [LARGE SCALE GENOMIC DNA]</scope>
    <source>
        <strain evidence="8 9">SAG 2523</strain>
    </source>
</reference>
<evidence type="ECO:0000259" key="7">
    <source>
        <dbReference type="Pfam" id="PF24160"/>
    </source>
</evidence>
<evidence type="ECO:0000256" key="5">
    <source>
        <dbReference type="ARBA" id="ARBA00023136"/>
    </source>
</evidence>
<dbReference type="PANTHER" id="PTHR12770:SF31">
    <property type="entry name" value="RUS FAMILY MEMBER 1"/>
    <property type="match status" value="1"/>
</dbReference>
<organism evidence="8 9">
    <name type="scientific">Apatococcus fuscideae</name>
    <dbReference type="NCBI Taxonomy" id="2026836"/>
    <lineage>
        <taxon>Eukaryota</taxon>
        <taxon>Viridiplantae</taxon>
        <taxon>Chlorophyta</taxon>
        <taxon>core chlorophytes</taxon>
        <taxon>Trebouxiophyceae</taxon>
        <taxon>Chlorellales</taxon>
        <taxon>Chlorellaceae</taxon>
        <taxon>Apatococcus</taxon>
    </lineage>
</organism>
<dbReference type="InterPro" id="IPR006968">
    <property type="entry name" value="RUS_fam"/>
</dbReference>
<name>A0AAW1SS59_9CHLO</name>
<evidence type="ECO:0000256" key="4">
    <source>
        <dbReference type="ARBA" id="ARBA00022989"/>
    </source>
</evidence>
<keyword evidence="3" id="KW-0812">Transmembrane</keyword>
<dbReference type="GO" id="GO:0016020">
    <property type="term" value="C:membrane"/>
    <property type="evidence" value="ECO:0007669"/>
    <property type="project" value="UniProtKB-SubCell"/>
</dbReference>